<dbReference type="EMBL" id="JAACJM010000005">
    <property type="protein sequence ID" value="KAF5372486.1"/>
    <property type="molecule type" value="Genomic_DNA"/>
</dbReference>
<organism evidence="2 3">
    <name type="scientific">Tetrapyrgos nigripes</name>
    <dbReference type="NCBI Taxonomy" id="182062"/>
    <lineage>
        <taxon>Eukaryota</taxon>
        <taxon>Fungi</taxon>
        <taxon>Dikarya</taxon>
        <taxon>Basidiomycota</taxon>
        <taxon>Agaricomycotina</taxon>
        <taxon>Agaricomycetes</taxon>
        <taxon>Agaricomycetidae</taxon>
        <taxon>Agaricales</taxon>
        <taxon>Marasmiineae</taxon>
        <taxon>Marasmiaceae</taxon>
        <taxon>Tetrapyrgos</taxon>
    </lineage>
</organism>
<dbReference type="AlphaFoldDB" id="A0A8H5LX15"/>
<dbReference type="InterPro" id="IPR025959">
    <property type="entry name" value="Winged_HTH_dom"/>
</dbReference>
<protein>
    <recommendedName>
        <fullName evidence="1">Winged helix-turn helix domain-containing protein</fullName>
    </recommendedName>
</protein>
<dbReference type="SUPFAM" id="SSF46689">
    <property type="entry name" value="Homeodomain-like"/>
    <property type="match status" value="1"/>
</dbReference>
<proteinExistence type="predicted"/>
<dbReference type="InterPro" id="IPR009057">
    <property type="entry name" value="Homeodomain-like_sf"/>
</dbReference>
<sequence>MTGNYRYISSECKEKILLLSRELKPVQVAKSLRVSAKTVRRVLSYVSEHGDVPRPLRTGRPCLLDGLDTIFLESLVEHSPDISLDELQQELEIKRGIRVGEDTISRLLKQRGWTRKKIIFTAAERDEEWRAAWHLEMTRNYHRWHLVFVDESGINRRAYKRLYGWALCGERARISDFFVRGKKCVSSEAFL</sequence>
<comment type="caution">
    <text evidence="2">The sequence shown here is derived from an EMBL/GenBank/DDBJ whole genome shotgun (WGS) entry which is preliminary data.</text>
</comment>
<dbReference type="OrthoDB" id="3264182at2759"/>
<evidence type="ECO:0000313" key="3">
    <source>
        <dbReference type="Proteomes" id="UP000559256"/>
    </source>
</evidence>
<reference evidence="2 3" key="1">
    <citation type="journal article" date="2020" name="ISME J.">
        <title>Uncovering the hidden diversity of litter-decomposition mechanisms in mushroom-forming fungi.</title>
        <authorList>
            <person name="Floudas D."/>
            <person name="Bentzer J."/>
            <person name="Ahren D."/>
            <person name="Johansson T."/>
            <person name="Persson P."/>
            <person name="Tunlid A."/>
        </authorList>
    </citation>
    <scope>NUCLEOTIDE SEQUENCE [LARGE SCALE GENOMIC DNA]</scope>
    <source>
        <strain evidence="2 3">CBS 291.85</strain>
    </source>
</reference>
<evidence type="ECO:0000259" key="1">
    <source>
        <dbReference type="Pfam" id="PF13592"/>
    </source>
</evidence>
<gene>
    <name evidence="2" type="ORF">D9758_005219</name>
</gene>
<feature type="domain" description="Winged helix-turn helix" evidence="1">
    <location>
        <begin position="84"/>
        <end position="134"/>
    </location>
</feature>
<evidence type="ECO:0000313" key="2">
    <source>
        <dbReference type="EMBL" id="KAF5372486.1"/>
    </source>
</evidence>
<dbReference type="PANTHER" id="PTHR46564:SF1">
    <property type="entry name" value="TRANSPOSASE"/>
    <property type="match status" value="1"/>
</dbReference>
<dbReference type="Pfam" id="PF13592">
    <property type="entry name" value="HTH_33"/>
    <property type="match status" value="1"/>
</dbReference>
<dbReference type="Proteomes" id="UP000559256">
    <property type="component" value="Unassembled WGS sequence"/>
</dbReference>
<accession>A0A8H5LX15</accession>
<name>A0A8H5LX15_9AGAR</name>
<keyword evidence="3" id="KW-1185">Reference proteome</keyword>
<dbReference type="PANTHER" id="PTHR46564">
    <property type="entry name" value="TRANSPOSASE"/>
    <property type="match status" value="1"/>
</dbReference>